<accession>A0ABY9EPN8</accession>
<organism evidence="2 3">
    <name type="scientific">Pseudomonas cucumis</name>
    <dbReference type="NCBI Taxonomy" id="2954082"/>
    <lineage>
        <taxon>Bacteria</taxon>
        <taxon>Pseudomonadati</taxon>
        <taxon>Pseudomonadota</taxon>
        <taxon>Gammaproteobacteria</taxon>
        <taxon>Pseudomonadales</taxon>
        <taxon>Pseudomonadaceae</taxon>
        <taxon>Pseudomonas</taxon>
    </lineage>
</organism>
<protein>
    <submittedName>
        <fullName evidence="2">Type III secretion system gatekeeper subunit SctW</fullName>
    </submittedName>
</protein>
<dbReference type="Proteomes" id="UP001239418">
    <property type="component" value="Chromosome"/>
</dbReference>
<keyword evidence="3" id="KW-1185">Reference proteome</keyword>
<dbReference type="SUPFAM" id="SSF140591">
    <property type="entry name" value="Type III secretion system domain"/>
    <property type="match status" value="2"/>
</dbReference>
<dbReference type="EMBL" id="CP117454">
    <property type="protein sequence ID" value="WLG82428.1"/>
    <property type="molecule type" value="Genomic_DNA"/>
</dbReference>
<dbReference type="NCBIfam" id="TIGR02511">
    <property type="entry name" value="type_III_tyeA"/>
    <property type="match status" value="1"/>
</dbReference>
<dbReference type="RefSeq" id="WP_305445555.1">
    <property type="nucleotide sequence ID" value="NZ_CP117453.1"/>
</dbReference>
<reference evidence="2 3" key="1">
    <citation type="submission" date="2023-02" db="EMBL/GenBank/DDBJ databases">
        <title>Evolution of Hrp T3SS in non-pathogenic Pseudomonas fluorescens.</title>
        <authorList>
            <person name="Liao K."/>
            <person name="Wei H."/>
            <person name="Gu Y."/>
        </authorList>
    </citation>
    <scope>NUCLEOTIDE SEQUENCE [LARGE SCALE GENOMIC DNA]</scope>
    <source>
        <strain evidence="2 3">FP1935</strain>
    </source>
</reference>
<dbReference type="InterPro" id="IPR010812">
    <property type="entry name" value="HrpJ-like"/>
</dbReference>
<evidence type="ECO:0000313" key="2">
    <source>
        <dbReference type="EMBL" id="WLG82428.1"/>
    </source>
</evidence>
<dbReference type="InterPro" id="IPR013351">
    <property type="entry name" value="T3SS_TyeA-rel"/>
</dbReference>
<evidence type="ECO:0000259" key="1">
    <source>
        <dbReference type="Pfam" id="PF07201"/>
    </source>
</evidence>
<dbReference type="Pfam" id="PF07201">
    <property type="entry name" value="HrpJ"/>
    <property type="match status" value="1"/>
</dbReference>
<proteinExistence type="predicted"/>
<sequence length="369" mass="41688">MKIGAYNDTPAIPDFIPAPAPKVERVEVPRNPLLDSMEEIGMKFSESVERHSKRIDERHVQTSQAPNRLERIEKLTELYRLLDHPDQPSLEQQARRMQMLLQQQPSMQAMLALTQDDPARTDIVLQQTLRLATASGDDKEIADVQTAIEELRALHGDKIRAGLNTASAIALFSQDADQRKIIRQLYYKAIVGQQPLSILLESLFERFNEEQFPRVLRTLQRALADDIAAMAPSLPGAALRSMLRGLGASSQLSNMLQICRELLERLAQKNATGKMTTLQLARRIVRFCGNGFFARDLSSLTEETVGRDQRLQPIFLNGLLSLLQRLPLPVWKDNKTRQNCLRLMLGLMDEVSRHERKTLGLADGQGQPK</sequence>
<name>A0ABY9EPN8_9PSED</name>
<gene>
    <name evidence="2" type="primary">sctW</name>
    <name evidence="2" type="ORF">PSH97_14880</name>
</gene>
<feature type="domain" description="Hypersensitivity response secretion-like HrpJ" evidence="1">
    <location>
        <begin position="44"/>
        <end position="207"/>
    </location>
</feature>
<evidence type="ECO:0000313" key="3">
    <source>
        <dbReference type="Proteomes" id="UP001239418"/>
    </source>
</evidence>
<dbReference type="NCBIfam" id="TIGR02568">
    <property type="entry name" value="LcrE"/>
    <property type="match status" value="1"/>
</dbReference>
<dbReference type="InterPro" id="IPR013401">
    <property type="entry name" value="T3SS_LcrE"/>
</dbReference>
<dbReference type="Gene3D" id="1.10.150.630">
    <property type="match status" value="1"/>
</dbReference>